<gene>
    <name evidence="2" type="ORF">EQG66_09870</name>
</gene>
<evidence type="ECO:0000259" key="1">
    <source>
        <dbReference type="Pfam" id="PF18922"/>
    </source>
</evidence>
<protein>
    <recommendedName>
        <fullName evidence="1">DUF5672 domain-containing protein</fullName>
    </recommendedName>
</protein>
<name>A0A4Q1KFY2_9SPHN</name>
<dbReference type="InterPro" id="IPR043729">
    <property type="entry name" value="DUF5672"/>
</dbReference>
<dbReference type="Proteomes" id="UP000290958">
    <property type="component" value="Unassembled WGS sequence"/>
</dbReference>
<feature type="domain" description="DUF5672" evidence="1">
    <location>
        <begin position="55"/>
        <end position="195"/>
    </location>
</feature>
<organism evidence="2 3">
    <name type="scientific">Sphingobium fluviale</name>
    <dbReference type="NCBI Taxonomy" id="2506423"/>
    <lineage>
        <taxon>Bacteria</taxon>
        <taxon>Pseudomonadati</taxon>
        <taxon>Pseudomonadota</taxon>
        <taxon>Alphaproteobacteria</taxon>
        <taxon>Sphingomonadales</taxon>
        <taxon>Sphingomonadaceae</taxon>
        <taxon>Sphingobium</taxon>
    </lineage>
</organism>
<dbReference type="Pfam" id="PF18922">
    <property type="entry name" value="DUF5672"/>
    <property type="match status" value="1"/>
</dbReference>
<proteinExistence type="predicted"/>
<comment type="caution">
    <text evidence="2">The sequence shown here is derived from an EMBL/GenBank/DDBJ whole genome shotgun (WGS) entry which is preliminary data.</text>
</comment>
<evidence type="ECO:0000313" key="3">
    <source>
        <dbReference type="Proteomes" id="UP000290958"/>
    </source>
</evidence>
<dbReference type="AlphaFoldDB" id="A0A4Q1KFY2"/>
<evidence type="ECO:0000313" key="2">
    <source>
        <dbReference type="EMBL" id="RXR28352.1"/>
    </source>
</evidence>
<keyword evidence="3" id="KW-1185">Reference proteome</keyword>
<dbReference type="OrthoDB" id="7391526at2"/>
<dbReference type="EMBL" id="SBKP01000009">
    <property type="protein sequence ID" value="RXR28352.1"/>
    <property type="molecule type" value="Genomic_DNA"/>
</dbReference>
<accession>A0A4Q1KFY2</accession>
<reference evidence="3" key="1">
    <citation type="submission" date="2019-01" db="EMBL/GenBank/DDBJ databases">
        <title>Cytophagaceae bacterium strain CAR-16.</title>
        <authorList>
            <person name="Chen W.-M."/>
        </authorList>
    </citation>
    <scope>NUCLEOTIDE SEQUENCE [LARGE SCALE GENOMIC DNA]</scope>
    <source>
        <strain evidence="3">CHR27</strain>
    </source>
</reference>
<dbReference type="RefSeq" id="WP_129404427.1">
    <property type="nucleotide sequence ID" value="NZ_SBKP01000009.1"/>
</dbReference>
<sequence length="273" mass="30705">MNTSDTLHLPQITLCAVASIDPAPALRALRLSMRGIRFGSVKLISSILLDDVPASIEQIKIEPFSDIRGYSRFMMKDLCSYISTPYVLVVQWDGFVTDPGMWNADFLSYDYVGAPWPQFEKARSVGNGGFSLRSLRLLEATADPAVSAYHPEDVGICHVNRSVLEQGFDIRIAPWEVANQFAYERENTRKCFGFHGSFNFPEVLGHDLRAFIDETPAKLFLNRDGRDLCRKMASSSDRATAIAGRRLARELARLSPVSRQSWKTLLDTHKLCR</sequence>